<feature type="transmembrane region" description="Helical" evidence="5">
    <location>
        <begin position="216"/>
        <end position="234"/>
    </location>
</feature>
<evidence type="ECO:0000256" key="2">
    <source>
        <dbReference type="ARBA" id="ARBA00022692"/>
    </source>
</evidence>
<dbReference type="AlphaFoldDB" id="A0A4Z0GKI1"/>
<feature type="transmembrane region" description="Helical" evidence="5">
    <location>
        <begin position="104"/>
        <end position="134"/>
    </location>
</feature>
<proteinExistence type="inferred from homology"/>
<dbReference type="RefSeq" id="WP_135349039.1">
    <property type="nucleotide sequence ID" value="NZ_SRJD01000014.1"/>
</dbReference>
<keyword evidence="5" id="KW-0653">Protein transport</keyword>
<feature type="transmembrane region" description="Helical" evidence="5">
    <location>
        <begin position="192"/>
        <end position="210"/>
    </location>
</feature>
<sequence length="252" mass="28793">MKKSGQGMTLLEHLNELRKRFIIILAAFIVSFGISLIFVRKLYYWLIYDLGIHGKLTVLGPTDIMWVYFMLAGVIALAVTIPITAWQLWIFVSPALTERERRIALSYIPAIFLLFICGICFGYFVVFPNILRFLVSLNAGMFTVMFTTQKYFEFLMQIVVPFGILFEIPVVVVFLTNLGILSPARMKKMRKIAYLCLVVLATMISPPEFISHMLVAIPLLLLYEISVALSGFAYRRRMKRMAAAEKDLPVTL</sequence>
<comment type="subunit">
    <text evidence="5">Forms a complex with TatA.</text>
</comment>
<dbReference type="HAMAP" id="MF_00902">
    <property type="entry name" value="TatC"/>
    <property type="match status" value="1"/>
</dbReference>
<dbReference type="Proteomes" id="UP000298347">
    <property type="component" value="Unassembled WGS sequence"/>
</dbReference>
<dbReference type="NCBIfam" id="TIGR00945">
    <property type="entry name" value="tatC"/>
    <property type="match status" value="1"/>
</dbReference>
<dbReference type="PROSITE" id="PS01218">
    <property type="entry name" value="TATC"/>
    <property type="match status" value="1"/>
</dbReference>
<dbReference type="GO" id="GO:0065002">
    <property type="term" value="P:intracellular protein transmembrane transport"/>
    <property type="evidence" value="ECO:0007669"/>
    <property type="project" value="TreeGrafter"/>
</dbReference>
<dbReference type="Pfam" id="PF00902">
    <property type="entry name" value="TatC"/>
    <property type="match status" value="1"/>
</dbReference>
<dbReference type="EMBL" id="SRJD01000014">
    <property type="protein sequence ID" value="TGA97351.1"/>
    <property type="molecule type" value="Genomic_DNA"/>
</dbReference>
<accession>A0A4Z0GKI1</accession>
<comment type="function">
    <text evidence="5">Part of the twin-arginine translocation (Tat) system that transports large folded proteins containing a characteristic twin-arginine motif in their signal peptide across membranes.</text>
</comment>
<evidence type="ECO:0000256" key="3">
    <source>
        <dbReference type="ARBA" id="ARBA00022989"/>
    </source>
</evidence>
<name>A0A4Z0GKI1_9BACL</name>
<dbReference type="GO" id="GO:0043953">
    <property type="term" value="P:protein transport by the Tat complex"/>
    <property type="evidence" value="ECO:0007669"/>
    <property type="project" value="UniProtKB-UniRule"/>
</dbReference>
<dbReference type="GO" id="GO:0009977">
    <property type="term" value="F:proton motive force dependent protein transmembrane transporter activity"/>
    <property type="evidence" value="ECO:0007669"/>
    <property type="project" value="TreeGrafter"/>
</dbReference>
<feature type="transmembrane region" description="Helical" evidence="5">
    <location>
        <begin position="66"/>
        <end position="92"/>
    </location>
</feature>
<keyword evidence="4 5" id="KW-0472">Membrane</keyword>
<organism evidence="6 7">
    <name type="scientific">Sporolactobacillus shoreae</name>
    <dbReference type="NCBI Taxonomy" id="1465501"/>
    <lineage>
        <taxon>Bacteria</taxon>
        <taxon>Bacillati</taxon>
        <taxon>Bacillota</taxon>
        <taxon>Bacilli</taxon>
        <taxon>Bacillales</taxon>
        <taxon>Sporolactobacillaceae</taxon>
        <taxon>Sporolactobacillus</taxon>
    </lineage>
</organism>
<keyword evidence="2 5" id="KW-0812">Transmembrane</keyword>
<keyword evidence="5" id="KW-1003">Cell membrane</keyword>
<evidence type="ECO:0000313" key="7">
    <source>
        <dbReference type="Proteomes" id="UP000298347"/>
    </source>
</evidence>
<keyword evidence="5" id="KW-0813">Transport</keyword>
<dbReference type="InterPro" id="IPR002033">
    <property type="entry name" value="TatC"/>
</dbReference>
<reference evidence="6 7" key="1">
    <citation type="journal article" date="2015" name="Int. J. Syst. Evol. Microbiol.">
        <title>Sporolactobacillus shoreae sp. nov. and Sporolactobacillus spathodeae sp. nov., two spore-forming lactic acid bacteria isolated from tree barks in Thailand.</title>
        <authorList>
            <person name="Thamacharoensuk T."/>
            <person name="Kitahara M."/>
            <person name="Ohkuma M."/>
            <person name="Thongchul N."/>
            <person name="Tanasupawat S."/>
        </authorList>
    </citation>
    <scope>NUCLEOTIDE SEQUENCE [LARGE SCALE GENOMIC DNA]</scope>
    <source>
        <strain evidence="6 7">BK92</strain>
    </source>
</reference>
<comment type="subcellular location">
    <subcellularLocation>
        <location evidence="5">Cell membrane</location>
        <topology evidence="5">Multi-pass membrane protein</topology>
    </subcellularLocation>
    <subcellularLocation>
        <location evidence="1">Membrane</location>
        <topology evidence="1">Multi-pass membrane protein</topology>
    </subcellularLocation>
</comment>
<dbReference type="PANTHER" id="PTHR30371">
    <property type="entry name" value="SEC-INDEPENDENT PROTEIN TRANSLOCASE PROTEIN TATC"/>
    <property type="match status" value="1"/>
</dbReference>
<keyword evidence="5" id="KW-0811">Translocation</keyword>
<evidence type="ECO:0000256" key="5">
    <source>
        <dbReference type="HAMAP-Rule" id="MF_00902"/>
    </source>
</evidence>
<feature type="transmembrane region" description="Helical" evidence="5">
    <location>
        <begin position="21"/>
        <end position="46"/>
    </location>
</feature>
<dbReference type="InterPro" id="IPR019820">
    <property type="entry name" value="Sec-indep_translocase_CS"/>
</dbReference>
<dbReference type="PANTHER" id="PTHR30371:SF4">
    <property type="entry name" value="SEC-INDEPENDENT PROTEIN TRANSLOCASE PROTEIN TATCD"/>
    <property type="match status" value="1"/>
</dbReference>
<evidence type="ECO:0000313" key="6">
    <source>
        <dbReference type="EMBL" id="TGA97351.1"/>
    </source>
</evidence>
<protein>
    <recommendedName>
        <fullName evidence="5">Sec-independent protein translocase protein TatC</fullName>
    </recommendedName>
</protein>
<dbReference type="GO" id="GO:0033281">
    <property type="term" value="C:TAT protein transport complex"/>
    <property type="evidence" value="ECO:0007669"/>
    <property type="project" value="UniProtKB-UniRule"/>
</dbReference>
<evidence type="ECO:0000256" key="1">
    <source>
        <dbReference type="ARBA" id="ARBA00004141"/>
    </source>
</evidence>
<keyword evidence="3 5" id="KW-1133">Transmembrane helix</keyword>
<dbReference type="OrthoDB" id="9777044at2"/>
<keyword evidence="7" id="KW-1185">Reference proteome</keyword>
<dbReference type="PRINTS" id="PR01840">
    <property type="entry name" value="TATCFAMILY"/>
</dbReference>
<gene>
    <name evidence="5 6" type="primary">tatC</name>
    <name evidence="6" type="ORF">E4665_12040</name>
</gene>
<comment type="similarity">
    <text evidence="5">Belongs to the TatC family.</text>
</comment>
<feature type="transmembrane region" description="Helical" evidence="5">
    <location>
        <begin position="154"/>
        <end position="180"/>
    </location>
</feature>
<evidence type="ECO:0000256" key="4">
    <source>
        <dbReference type="ARBA" id="ARBA00023136"/>
    </source>
</evidence>
<comment type="caution">
    <text evidence="6">The sequence shown here is derived from an EMBL/GenBank/DDBJ whole genome shotgun (WGS) entry which is preliminary data.</text>
</comment>